<proteinExistence type="predicted"/>
<evidence type="ECO:0000259" key="1">
    <source>
        <dbReference type="Pfam" id="PF07755"/>
    </source>
</evidence>
<comment type="caution">
    <text evidence="3">The sequence shown here is derived from an EMBL/GenBank/DDBJ whole genome shotgun (WGS) entry which is preliminary data.</text>
</comment>
<gene>
    <name evidence="3" type="ORF">ACFQBM_01660</name>
</gene>
<dbReference type="PANTHER" id="PTHR40690:SF1">
    <property type="entry name" value="DUF1611 DOMAIN-CONTAINING PROTEIN"/>
    <property type="match status" value="1"/>
</dbReference>
<dbReference type="Pfam" id="PF07755">
    <property type="entry name" value="DUF1611"/>
    <property type="match status" value="1"/>
</dbReference>
<reference evidence="4" key="1">
    <citation type="journal article" date="2019" name="Int. J. Syst. Evol. Microbiol.">
        <title>The Global Catalogue of Microorganisms (GCM) 10K type strain sequencing project: providing services to taxonomists for standard genome sequencing and annotation.</title>
        <authorList>
            <consortium name="The Broad Institute Genomics Platform"/>
            <consortium name="The Broad Institute Genome Sequencing Center for Infectious Disease"/>
            <person name="Wu L."/>
            <person name="Ma J."/>
        </authorList>
    </citation>
    <scope>NUCLEOTIDE SEQUENCE [LARGE SCALE GENOMIC DNA]</scope>
    <source>
        <strain evidence="4">CGMCC 1.13718</strain>
    </source>
</reference>
<sequence>MNQTISFQLKSPYLIFLGDVTEMIYAKTGAGIAEWCPETVVGQLRMEGCKLDLGLPDMDIAQAIEAGARSLVIGVAPAGGSSGDTWVPLLNQAAAMGLDIVSGLHSDLADIPGLTENARKSGAALINVRRAPANIPVATGSKRRGRRLLTVGTDCAVGKKYSALALTAAMNARGVNATFRATGQTGIMIAGGGIPVDSVVSDFVSGAAEMISPENHPQHWDIIEGQGSLFNPSFSGVSLGLLHGSQPDALVICHDPLRSRVSTCPDYRPPSIGVCMELNLRCARITNPDAVCVGVCVNTSGLPVSERQEYLQTLSAEVNLPCVDPVLDGCDPIVDEILKRLGN</sequence>
<dbReference type="InterPro" id="IPR027417">
    <property type="entry name" value="P-loop_NTPase"/>
</dbReference>
<dbReference type="Pfam" id="PF17396">
    <property type="entry name" value="DUF1611_N"/>
    <property type="match status" value="1"/>
</dbReference>
<accession>A0ABW1YIW6</accession>
<evidence type="ECO:0000313" key="3">
    <source>
        <dbReference type="EMBL" id="MFC6631965.1"/>
    </source>
</evidence>
<keyword evidence="4" id="KW-1185">Reference proteome</keyword>
<dbReference type="Gene3D" id="3.40.50.720">
    <property type="entry name" value="NAD(P)-binding Rossmann-like Domain"/>
    <property type="match status" value="1"/>
</dbReference>
<dbReference type="Gene3D" id="3.40.50.300">
    <property type="entry name" value="P-loop containing nucleotide triphosphate hydrolases"/>
    <property type="match status" value="1"/>
</dbReference>
<dbReference type="InterPro" id="IPR035402">
    <property type="entry name" value="DgcN-like_N"/>
</dbReference>
<dbReference type="RefSeq" id="WP_193194383.1">
    <property type="nucleotide sequence ID" value="NZ_JACZFR010000059.1"/>
</dbReference>
<dbReference type="InterPro" id="IPR011669">
    <property type="entry name" value="DgcN-like"/>
</dbReference>
<dbReference type="EMBL" id="JBHSVR010000001">
    <property type="protein sequence ID" value="MFC6631965.1"/>
    <property type="molecule type" value="Genomic_DNA"/>
</dbReference>
<evidence type="ECO:0000313" key="4">
    <source>
        <dbReference type="Proteomes" id="UP001596425"/>
    </source>
</evidence>
<dbReference type="SUPFAM" id="SSF52540">
    <property type="entry name" value="P-loop containing nucleoside triphosphate hydrolases"/>
    <property type="match status" value="1"/>
</dbReference>
<dbReference type="Proteomes" id="UP001596425">
    <property type="component" value="Unassembled WGS sequence"/>
</dbReference>
<dbReference type="PANTHER" id="PTHR40690">
    <property type="entry name" value="GLL3100 PROTEIN"/>
    <property type="match status" value="1"/>
</dbReference>
<protein>
    <submittedName>
        <fullName evidence="3">DUF1611 domain-containing protein</fullName>
    </submittedName>
</protein>
<feature type="domain" description="D-glutamate N-acetyltransferase-like C-terminal" evidence="1">
    <location>
        <begin position="137"/>
        <end position="334"/>
    </location>
</feature>
<dbReference type="InterPro" id="IPR035086">
    <property type="entry name" value="DgcN-like_C"/>
</dbReference>
<organism evidence="3 4">
    <name type="scientific">Microbulbifer taiwanensis</name>
    <dbReference type="NCBI Taxonomy" id="986746"/>
    <lineage>
        <taxon>Bacteria</taxon>
        <taxon>Pseudomonadati</taxon>
        <taxon>Pseudomonadota</taxon>
        <taxon>Gammaproteobacteria</taxon>
        <taxon>Cellvibrionales</taxon>
        <taxon>Microbulbiferaceae</taxon>
        <taxon>Microbulbifer</taxon>
    </lineage>
</organism>
<evidence type="ECO:0000259" key="2">
    <source>
        <dbReference type="Pfam" id="PF17396"/>
    </source>
</evidence>
<dbReference type="PIRSF" id="PIRSF026760">
    <property type="entry name" value="UCP026760"/>
    <property type="match status" value="1"/>
</dbReference>
<feature type="domain" description="D-glutamate N-acetyltransferase-like N-terminal" evidence="2">
    <location>
        <begin position="46"/>
        <end position="130"/>
    </location>
</feature>
<name>A0ABW1YIW6_9GAMM</name>